<dbReference type="EC" id="1.2.1.38" evidence="7"/>
<comment type="subcellular location">
    <subcellularLocation>
        <location evidence="7">Cytoplasm</location>
    </subcellularLocation>
</comment>
<dbReference type="GO" id="GO:0070401">
    <property type="term" value="F:NADP+ binding"/>
    <property type="evidence" value="ECO:0007669"/>
    <property type="project" value="InterPro"/>
</dbReference>
<dbReference type="InterPro" id="IPR000534">
    <property type="entry name" value="Semialdehyde_DH_NAD-bd"/>
</dbReference>
<reference evidence="10 11" key="1">
    <citation type="journal article" date="2014" name="Int. J. Syst. Evol. Microbiol.">
        <title>Phaeodactylibacter xiamenensis gen. nov., sp. nov., a member of the family Saprospiraceae isolated from the marine alga Phaeodactylum tricornutum.</title>
        <authorList>
            <person name="Chen Z.Jr."/>
            <person name="Lei X."/>
            <person name="Lai Q."/>
            <person name="Li Y."/>
            <person name="Zhang B."/>
            <person name="Zhang J."/>
            <person name="Zhang H."/>
            <person name="Yang L."/>
            <person name="Zheng W."/>
            <person name="Tian Y."/>
            <person name="Yu Z."/>
            <person name="Xu H.Jr."/>
            <person name="Zheng T."/>
        </authorList>
    </citation>
    <scope>NUCLEOTIDE SEQUENCE [LARGE SCALE GENOMIC DNA]</scope>
    <source>
        <strain evidence="10 11">KD52</strain>
    </source>
</reference>
<dbReference type="OrthoDB" id="9801289at2"/>
<dbReference type="UniPathway" id="UPA00068">
    <property type="reaction ID" value="UER00108"/>
</dbReference>
<evidence type="ECO:0000259" key="9">
    <source>
        <dbReference type="SMART" id="SM00859"/>
    </source>
</evidence>
<dbReference type="AlphaFoldDB" id="A0A098SDT6"/>
<dbReference type="HAMAP" id="MF_00150">
    <property type="entry name" value="ArgC_type1"/>
    <property type="match status" value="1"/>
</dbReference>
<dbReference type="InterPro" id="IPR058924">
    <property type="entry name" value="AGPR_dimerisation_dom"/>
</dbReference>
<comment type="similarity">
    <text evidence="7">Belongs to the NAGSA dehydrogenase family. Type 1 subfamily.</text>
</comment>
<dbReference type="PROSITE" id="PS01224">
    <property type="entry name" value="ARGC"/>
    <property type="match status" value="1"/>
</dbReference>
<feature type="active site" evidence="7 8">
    <location>
        <position position="149"/>
    </location>
</feature>
<accession>A0A098SDT6</accession>
<dbReference type="FunFam" id="3.30.360.10:FF:000014">
    <property type="entry name" value="N-acetyl-gamma-glutamyl-phosphate reductase"/>
    <property type="match status" value="1"/>
</dbReference>
<dbReference type="STRING" id="1524460.IX84_05340"/>
<comment type="catalytic activity">
    <reaction evidence="6 7">
        <text>N-acetyl-L-glutamate 5-semialdehyde + phosphate + NADP(+) = N-acetyl-L-glutamyl 5-phosphate + NADPH + H(+)</text>
        <dbReference type="Rhea" id="RHEA:21588"/>
        <dbReference type="ChEBI" id="CHEBI:15378"/>
        <dbReference type="ChEBI" id="CHEBI:29123"/>
        <dbReference type="ChEBI" id="CHEBI:43474"/>
        <dbReference type="ChEBI" id="CHEBI:57783"/>
        <dbReference type="ChEBI" id="CHEBI:57936"/>
        <dbReference type="ChEBI" id="CHEBI:58349"/>
        <dbReference type="EC" id="1.2.1.38"/>
    </reaction>
</comment>
<keyword evidence="5 7" id="KW-0560">Oxidoreductase</keyword>
<dbReference type="GO" id="GO:0006526">
    <property type="term" value="P:L-arginine biosynthetic process"/>
    <property type="evidence" value="ECO:0007669"/>
    <property type="project" value="UniProtKB-UniRule"/>
</dbReference>
<dbReference type="GO" id="GO:0051287">
    <property type="term" value="F:NAD binding"/>
    <property type="evidence" value="ECO:0007669"/>
    <property type="project" value="InterPro"/>
</dbReference>
<sequence>MIKTAIVGATGYTGSELVRLLYNHPDVEIQMITSESRKGEPFSAVHPHFEGLVDHVLQPASAVLETELDMVFLALPHGVSMDYVKGYQSAKFNVVDLSGDFRLSSPEVYEAWYKKDHTHPKGFEDAVYGLPELHSAAIEKSSLVANPGCYPTSAILGLAPLIEAGWVDPAHVIVDSKSGITGAGIKAKPTTHYSNVSDNFKAYGLKSHRHTVEIQEQLSGLRPEPLQVQFTPHLLPVDRGILSTIYTTPIREEVSDQALRKLYEDFYADAPFVRLRKTPPTLKDVRSSNFCDIFTTYDERTNRIITLAAIDNLVKGAAGQAMQNMNLQFGLPETRGFVSLPLNP</sequence>
<evidence type="ECO:0000256" key="2">
    <source>
        <dbReference type="ARBA" id="ARBA00022571"/>
    </source>
</evidence>
<dbReference type="SUPFAM" id="SSF55347">
    <property type="entry name" value="Glyceraldehyde-3-phosphate dehydrogenase-like, C-terminal domain"/>
    <property type="match status" value="1"/>
</dbReference>
<evidence type="ECO:0000256" key="8">
    <source>
        <dbReference type="PROSITE-ProRule" id="PRU10010"/>
    </source>
</evidence>
<evidence type="ECO:0000256" key="3">
    <source>
        <dbReference type="ARBA" id="ARBA00022605"/>
    </source>
</evidence>
<feature type="domain" description="Semialdehyde dehydrogenase NAD-binding" evidence="9">
    <location>
        <begin position="3"/>
        <end position="141"/>
    </location>
</feature>
<evidence type="ECO:0000256" key="7">
    <source>
        <dbReference type="HAMAP-Rule" id="MF_00150"/>
    </source>
</evidence>
<evidence type="ECO:0000313" key="10">
    <source>
        <dbReference type="EMBL" id="KGE89182.1"/>
    </source>
</evidence>
<organism evidence="10 11">
    <name type="scientific">Phaeodactylibacter xiamenensis</name>
    <dbReference type="NCBI Taxonomy" id="1524460"/>
    <lineage>
        <taxon>Bacteria</taxon>
        <taxon>Pseudomonadati</taxon>
        <taxon>Bacteroidota</taxon>
        <taxon>Saprospiria</taxon>
        <taxon>Saprospirales</taxon>
        <taxon>Haliscomenobacteraceae</taxon>
        <taxon>Phaeodactylibacter</taxon>
    </lineage>
</organism>
<dbReference type="GO" id="GO:0003942">
    <property type="term" value="F:N-acetyl-gamma-glutamyl-phosphate reductase activity"/>
    <property type="evidence" value="ECO:0007669"/>
    <property type="project" value="UniProtKB-UniRule"/>
</dbReference>
<gene>
    <name evidence="7" type="primary">argC</name>
    <name evidence="10" type="ORF">IX84_05340</name>
</gene>
<dbReference type="InterPro" id="IPR000706">
    <property type="entry name" value="AGPR_type-1"/>
</dbReference>
<dbReference type="InterPro" id="IPR023013">
    <property type="entry name" value="AGPR_AS"/>
</dbReference>
<dbReference type="Gene3D" id="3.30.360.10">
    <property type="entry name" value="Dihydrodipicolinate Reductase, domain 2"/>
    <property type="match status" value="1"/>
</dbReference>
<dbReference type="Pfam" id="PF01118">
    <property type="entry name" value="Semialdhyde_dh"/>
    <property type="match status" value="1"/>
</dbReference>
<dbReference type="EMBL" id="JPOS01000012">
    <property type="protein sequence ID" value="KGE89182.1"/>
    <property type="molecule type" value="Genomic_DNA"/>
</dbReference>
<protein>
    <recommendedName>
        <fullName evidence="7">N-acetyl-gamma-glutamyl-phosphate reductase</fullName>
        <shortName evidence="7">AGPR</shortName>
        <ecNumber evidence="7">1.2.1.38</ecNumber>
    </recommendedName>
    <alternativeName>
        <fullName evidence="7">N-acetyl-glutamate semialdehyde dehydrogenase</fullName>
        <shortName evidence="7">NAGSA dehydrogenase</shortName>
    </alternativeName>
</protein>
<evidence type="ECO:0000313" key="11">
    <source>
        <dbReference type="Proteomes" id="UP000029736"/>
    </source>
</evidence>
<dbReference type="Pfam" id="PF22698">
    <property type="entry name" value="Semialdhyde_dhC_1"/>
    <property type="match status" value="1"/>
</dbReference>
<keyword evidence="3 7" id="KW-0028">Amino-acid biosynthesis</keyword>
<dbReference type="CDD" id="cd17895">
    <property type="entry name" value="AGPR_1_N"/>
    <property type="match status" value="1"/>
</dbReference>
<evidence type="ECO:0000256" key="4">
    <source>
        <dbReference type="ARBA" id="ARBA00022857"/>
    </source>
</evidence>
<comment type="function">
    <text evidence="7">Catalyzes the NADPH-dependent reduction of N-acetyl-5-glutamyl phosphate to yield N-acetyl-L-glutamate 5-semialdehyde.</text>
</comment>
<comment type="pathway">
    <text evidence="1 7">Amino-acid biosynthesis; L-arginine biosynthesis; N(2)-acetyl-L-ornithine from L-glutamate: step 3/4.</text>
</comment>
<dbReference type="InterPro" id="IPR050085">
    <property type="entry name" value="AGPR"/>
</dbReference>
<dbReference type="SMART" id="SM00859">
    <property type="entry name" value="Semialdhyde_dh"/>
    <property type="match status" value="1"/>
</dbReference>
<dbReference type="Proteomes" id="UP000029736">
    <property type="component" value="Unassembled WGS sequence"/>
</dbReference>
<evidence type="ECO:0000256" key="1">
    <source>
        <dbReference type="ARBA" id="ARBA00004862"/>
    </source>
</evidence>
<dbReference type="GO" id="GO:0005737">
    <property type="term" value="C:cytoplasm"/>
    <property type="evidence" value="ECO:0007669"/>
    <property type="project" value="UniProtKB-SubCell"/>
</dbReference>
<dbReference type="PANTHER" id="PTHR32338:SF10">
    <property type="entry name" value="N-ACETYL-GAMMA-GLUTAMYL-PHOSPHATE REDUCTASE, CHLOROPLASTIC-RELATED"/>
    <property type="match status" value="1"/>
</dbReference>
<dbReference type="NCBIfam" id="TIGR01850">
    <property type="entry name" value="argC"/>
    <property type="match status" value="1"/>
</dbReference>
<keyword evidence="2 7" id="KW-0055">Arginine biosynthesis</keyword>
<keyword evidence="4 7" id="KW-0521">NADP</keyword>
<dbReference type="PANTHER" id="PTHR32338">
    <property type="entry name" value="N-ACETYL-GAMMA-GLUTAMYL-PHOSPHATE REDUCTASE, CHLOROPLASTIC-RELATED-RELATED"/>
    <property type="match status" value="1"/>
</dbReference>
<name>A0A098SDT6_9BACT</name>
<keyword evidence="11" id="KW-1185">Reference proteome</keyword>
<dbReference type="RefSeq" id="WP_044217089.1">
    <property type="nucleotide sequence ID" value="NZ_JBKAGJ010000001.1"/>
</dbReference>
<evidence type="ECO:0000256" key="6">
    <source>
        <dbReference type="ARBA" id="ARBA00050557"/>
    </source>
</evidence>
<dbReference type="CDD" id="cd23934">
    <property type="entry name" value="AGPR_1_C"/>
    <property type="match status" value="1"/>
</dbReference>
<evidence type="ECO:0000256" key="5">
    <source>
        <dbReference type="ARBA" id="ARBA00023002"/>
    </source>
</evidence>
<comment type="caution">
    <text evidence="10">The sequence shown here is derived from an EMBL/GenBank/DDBJ whole genome shotgun (WGS) entry which is preliminary data.</text>
</comment>
<dbReference type="InterPro" id="IPR036291">
    <property type="entry name" value="NAD(P)-bd_dom_sf"/>
</dbReference>
<dbReference type="Gene3D" id="3.40.50.720">
    <property type="entry name" value="NAD(P)-binding Rossmann-like Domain"/>
    <property type="match status" value="1"/>
</dbReference>
<proteinExistence type="inferred from homology"/>
<keyword evidence="7" id="KW-0963">Cytoplasm</keyword>
<dbReference type="SUPFAM" id="SSF51735">
    <property type="entry name" value="NAD(P)-binding Rossmann-fold domains"/>
    <property type="match status" value="1"/>
</dbReference>